<dbReference type="SUPFAM" id="SSF55021">
    <property type="entry name" value="ACT-like"/>
    <property type="match status" value="1"/>
</dbReference>
<dbReference type="PROSITE" id="PS00165">
    <property type="entry name" value="DEHYDRATASE_SER_THR"/>
    <property type="match status" value="1"/>
</dbReference>
<dbReference type="Gene3D" id="3.40.50.1100">
    <property type="match status" value="2"/>
</dbReference>
<dbReference type="InterPro" id="IPR001721">
    <property type="entry name" value="TD_ACT-like"/>
</dbReference>
<dbReference type="GO" id="GO:0006565">
    <property type="term" value="P:L-serine catabolic process"/>
    <property type="evidence" value="ECO:0007669"/>
    <property type="project" value="TreeGrafter"/>
</dbReference>
<dbReference type="PROSITE" id="PS51672">
    <property type="entry name" value="ACT_LIKE"/>
    <property type="match status" value="1"/>
</dbReference>
<dbReference type="Pfam" id="PF00585">
    <property type="entry name" value="Thr_dehydrat_C"/>
    <property type="match status" value="1"/>
</dbReference>
<dbReference type="PANTHER" id="PTHR48078">
    <property type="entry name" value="THREONINE DEHYDRATASE, MITOCHONDRIAL-RELATED"/>
    <property type="match status" value="1"/>
</dbReference>
<evidence type="ECO:0000256" key="11">
    <source>
        <dbReference type="ARBA" id="ARBA00025527"/>
    </source>
</evidence>
<evidence type="ECO:0000256" key="10">
    <source>
        <dbReference type="ARBA" id="ARBA00023304"/>
    </source>
</evidence>
<comment type="similarity">
    <text evidence="4 12">Belongs to the serine/threonine dehydratase family.</text>
</comment>
<dbReference type="CDD" id="cd01562">
    <property type="entry name" value="Thr-dehyd"/>
    <property type="match status" value="1"/>
</dbReference>
<evidence type="ECO:0000256" key="3">
    <source>
        <dbReference type="ARBA" id="ARBA00004810"/>
    </source>
</evidence>
<dbReference type="RefSeq" id="WP_105299762.1">
    <property type="nucleotide sequence ID" value="NZ_JASDEF010000004.1"/>
</dbReference>
<evidence type="ECO:0000313" key="15">
    <source>
        <dbReference type="EMBL" id="SPE09368.1"/>
    </source>
</evidence>
<evidence type="ECO:0000256" key="2">
    <source>
        <dbReference type="ARBA" id="ARBA00001933"/>
    </source>
</evidence>
<keyword evidence="9 12" id="KW-0456">Lyase</keyword>
<dbReference type="GO" id="GO:0009097">
    <property type="term" value="P:isoleucine biosynthetic process"/>
    <property type="evidence" value="ECO:0007669"/>
    <property type="project" value="UniProtKB-UniRule"/>
</dbReference>
<dbReference type="PANTHER" id="PTHR48078:SF11">
    <property type="entry name" value="THREONINE DEHYDRATASE, MITOCHONDRIAL"/>
    <property type="match status" value="1"/>
</dbReference>
<comment type="catalytic activity">
    <reaction evidence="1 12">
        <text>L-threonine = 2-oxobutanoate + NH4(+)</text>
        <dbReference type="Rhea" id="RHEA:22108"/>
        <dbReference type="ChEBI" id="CHEBI:16763"/>
        <dbReference type="ChEBI" id="CHEBI:28938"/>
        <dbReference type="ChEBI" id="CHEBI:57926"/>
        <dbReference type="EC" id="4.3.1.19"/>
    </reaction>
</comment>
<dbReference type="GO" id="GO:0004794">
    <property type="term" value="F:threonine deaminase activity"/>
    <property type="evidence" value="ECO:0007669"/>
    <property type="project" value="UniProtKB-UniRule"/>
</dbReference>
<feature type="domain" description="ACT-like" evidence="13">
    <location>
        <begin position="338"/>
        <end position="412"/>
    </location>
</feature>
<dbReference type="GO" id="GO:0030170">
    <property type="term" value="F:pyridoxal phosphate binding"/>
    <property type="evidence" value="ECO:0007669"/>
    <property type="project" value="InterPro"/>
</dbReference>
<dbReference type="EMBL" id="OKQU01000002">
    <property type="protein sequence ID" value="SPE09368.1"/>
    <property type="molecule type" value="Genomic_DNA"/>
</dbReference>
<protein>
    <recommendedName>
        <fullName evidence="12">L-threonine dehydratase</fullName>
        <ecNumber evidence="12">4.3.1.19</ecNumber>
    </recommendedName>
    <alternativeName>
        <fullName evidence="12">Threonine deaminase</fullName>
    </alternativeName>
</protein>
<dbReference type="InterPro" id="IPR000634">
    <property type="entry name" value="Ser/Thr_deHydtase_PyrdxlP-BS"/>
</dbReference>
<evidence type="ECO:0000256" key="8">
    <source>
        <dbReference type="ARBA" id="ARBA00022898"/>
    </source>
</evidence>
<keyword evidence="17" id="KW-1185">Reference proteome</keyword>
<dbReference type="EC" id="4.3.1.19" evidence="12"/>
<reference evidence="15 16" key="2">
    <citation type="submission" date="2018-02" db="EMBL/GenBank/DDBJ databases">
        <authorList>
            <person name="Cohen D.B."/>
            <person name="Kent A.D."/>
        </authorList>
    </citation>
    <scope>NUCLEOTIDE SEQUENCE [LARGE SCALE GENOMIC DNA]</scope>
    <source>
        <strain evidence="15 16">CECT 9216</strain>
    </source>
</reference>
<name>A0A2N9KEU1_9LACO</name>
<evidence type="ECO:0000313" key="17">
    <source>
        <dbReference type="Proteomes" id="UP000239237"/>
    </source>
</evidence>
<dbReference type="Gene3D" id="3.40.1020.10">
    <property type="entry name" value="Biosynthetic Threonine Deaminase, Domain 3"/>
    <property type="match status" value="1"/>
</dbReference>
<evidence type="ECO:0000256" key="9">
    <source>
        <dbReference type="ARBA" id="ARBA00023239"/>
    </source>
</evidence>
<dbReference type="GO" id="GO:0003941">
    <property type="term" value="F:L-serine ammonia-lyase activity"/>
    <property type="evidence" value="ECO:0007669"/>
    <property type="project" value="TreeGrafter"/>
</dbReference>
<keyword evidence="7 12" id="KW-0412">Isoleucine biosynthesis</keyword>
<evidence type="ECO:0000313" key="14">
    <source>
        <dbReference type="EMBL" id="SPD93712.1"/>
    </source>
</evidence>
<organism evidence="15 16">
    <name type="scientific">Leuconostoc suionicum</name>
    <dbReference type="NCBI Taxonomy" id="1511761"/>
    <lineage>
        <taxon>Bacteria</taxon>
        <taxon>Bacillati</taxon>
        <taxon>Bacillota</taxon>
        <taxon>Bacilli</taxon>
        <taxon>Lactobacillales</taxon>
        <taxon>Lactobacillaceae</taxon>
        <taxon>Leuconostoc</taxon>
    </lineage>
</organism>
<reference evidence="14 17" key="1">
    <citation type="submission" date="2018-02" db="EMBL/GenBank/DDBJ databases">
        <authorList>
            <person name="Rodrigo-Torres L."/>
            <person name="Arahal R. D."/>
            <person name="Lucena T."/>
        </authorList>
    </citation>
    <scope>NUCLEOTIDE SEQUENCE [LARGE SCALE GENOMIC DNA]</scope>
    <source>
        <strain evidence="14 17">CECT 8486</strain>
    </source>
</reference>
<dbReference type="SUPFAM" id="SSF53686">
    <property type="entry name" value="Tryptophan synthase beta subunit-like PLP-dependent enzymes"/>
    <property type="match status" value="1"/>
</dbReference>
<keyword evidence="6 12" id="KW-0028">Amino-acid biosynthesis</keyword>
<evidence type="ECO:0000256" key="7">
    <source>
        <dbReference type="ARBA" id="ARBA00022624"/>
    </source>
</evidence>
<dbReference type="GO" id="GO:0006567">
    <property type="term" value="P:L-threonine catabolic process"/>
    <property type="evidence" value="ECO:0007669"/>
    <property type="project" value="TreeGrafter"/>
</dbReference>
<dbReference type="Pfam" id="PF00291">
    <property type="entry name" value="PALP"/>
    <property type="match status" value="1"/>
</dbReference>
<dbReference type="InterPro" id="IPR011820">
    <property type="entry name" value="IlvA"/>
</dbReference>
<dbReference type="Proteomes" id="UP000239237">
    <property type="component" value="Unassembled WGS sequence"/>
</dbReference>
<comment type="pathway">
    <text evidence="3 12">Amino-acid biosynthesis; L-isoleucine biosynthesis; 2-oxobutanoate from L-threonine: step 1/1.</text>
</comment>
<dbReference type="NCBIfam" id="NF006390">
    <property type="entry name" value="PRK08639.1"/>
    <property type="match status" value="1"/>
</dbReference>
<dbReference type="InterPro" id="IPR045865">
    <property type="entry name" value="ACT-like_dom_sf"/>
</dbReference>
<evidence type="ECO:0000313" key="16">
    <source>
        <dbReference type="Proteomes" id="UP000237923"/>
    </source>
</evidence>
<dbReference type="UniPathway" id="UPA00047">
    <property type="reaction ID" value="UER00054"/>
</dbReference>
<dbReference type="InterPro" id="IPR038110">
    <property type="entry name" value="TD_ACT-like_sf"/>
</dbReference>
<accession>A0A2N9KEU1</accession>
<dbReference type="InterPro" id="IPR001926">
    <property type="entry name" value="TrpB-like_PALP"/>
</dbReference>
<gene>
    <name evidence="12 15" type="primary">ilvA</name>
    <name evidence="14" type="ORF">LES8486_01372</name>
    <name evidence="15" type="ORF">LES9216_01519</name>
</gene>
<comment type="cofactor">
    <cofactor evidence="2 12">
        <name>pyridoxal 5'-phosphate</name>
        <dbReference type="ChEBI" id="CHEBI:597326"/>
    </cofactor>
</comment>
<dbReference type="FunFam" id="3.40.50.1100:FF:000005">
    <property type="entry name" value="Threonine dehydratase catabolic"/>
    <property type="match status" value="1"/>
</dbReference>
<dbReference type="InterPro" id="IPR036052">
    <property type="entry name" value="TrpB-like_PALP_sf"/>
</dbReference>
<keyword evidence="8 12" id="KW-0663">Pyridoxal phosphate</keyword>
<dbReference type="AlphaFoldDB" id="A0A2N9KEU1"/>
<proteinExistence type="inferred from homology"/>
<evidence type="ECO:0000256" key="5">
    <source>
        <dbReference type="ARBA" id="ARBA00011881"/>
    </source>
</evidence>
<comment type="function">
    <text evidence="11 12">Catalyzes the anaerobic formation of alpha-ketobutyrate and ammonia from threonine in a two-step reaction. The first step involved a dehydration of threonine and a production of enamine intermediates (aminocrotonate), which tautomerizes to its imine form (iminobutyrate). Both intermediates are unstable and short-lived. The second step is the nonenzymatic hydrolysis of the enamine/imine intermediates to form 2-ketobutyrate and free ammonia. In the low water environment of the cell, the second step is accelerated by RidA.</text>
</comment>
<sequence length="421" mass="46385">MTTVAKLTAEEIEEAHRVLSKVVTHTPLAYDDYLSKKYKANIYLKREDMQRVRSFKIRGAYYNIIKAEKEKLNNGVVAASAGNHAQGVADTCHNLKIQATIFMPVTTPNQKVEAVKRFGGRYATVILVGDKFDEAQSAAFDYTEKHNMFFVAPFDDRRTMAGQGTVAVEIFEDAAEQNISVDYLVASVGGGGLIGGLSTYSKKISPQTTVVGVEPQTAQSMQAAFKAKKPVKVENIDHFVDGAAVACVSQFTYNQAQQHVDKLLGIPEGKVAQSVLDLYTYEAIVAEPAGAMPIASLDFMADDIVGKNVVLVISGGNNDIGRMQEMEQKALMYKGRQQFYLVEFPQRPGALRQFVNNVLGPNDDITRFEYTKKLNSEMGSVMVGVLLGAETNVDDLTERLAAFFPKYINLQENTVLFNMLV</sequence>
<evidence type="ECO:0000256" key="12">
    <source>
        <dbReference type="RuleBase" id="RU362012"/>
    </source>
</evidence>
<evidence type="ECO:0000256" key="4">
    <source>
        <dbReference type="ARBA" id="ARBA00010869"/>
    </source>
</evidence>
<evidence type="ECO:0000256" key="6">
    <source>
        <dbReference type="ARBA" id="ARBA00022605"/>
    </source>
</evidence>
<dbReference type="EMBL" id="OKQR01000002">
    <property type="protein sequence ID" value="SPD93712.1"/>
    <property type="molecule type" value="Genomic_DNA"/>
</dbReference>
<keyword evidence="10 12" id="KW-0100">Branched-chain amino acid biosynthesis</keyword>
<dbReference type="Proteomes" id="UP000237923">
    <property type="component" value="Unassembled WGS sequence"/>
</dbReference>
<evidence type="ECO:0000256" key="1">
    <source>
        <dbReference type="ARBA" id="ARBA00001274"/>
    </source>
</evidence>
<dbReference type="InterPro" id="IPR050147">
    <property type="entry name" value="Ser/Thr_Dehydratase"/>
</dbReference>
<comment type="subunit">
    <text evidence="5 12">Homotetramer.</text>
</comment>
<dbReference type="NCBIfam" id="TIGR02079">
    <property type="entry name" value="THD1"/>
    <property type="match status" value="1"/>
</dbReference>
<evidence type="ECO:0000259" key="13">
    <source>
        <dbReference type="PROSITE" id="PS51672"/>
    </source>
</evidence>